<accession>A0A0A1DR71</accession>
<reference evidence="2 3" key="1">
    <citation type="journal article" date="2015" name="Genome Announc.">
        <title>Complete Genome Sequence of Steroid-Transforming Nocardioides simplex VKM Ac-2033D.</title>
        <authorList>
            <person name="Shtratnikova V.Y."/>
            <person name="Schelkunov M.I."/>
            <person name="Pekov Y.A."/>
            <person name="Fokina V.V."/>
            <person name="Logacheva M.D."/>
            <person name="Sokolov S.L."/>
            <person name="Bragin E.Y."/>
            <person name="Ashapkin V.V."/>
            <person name="Donova M.V."/>
        </authorList>
    </citation>
    <scope>NUCLEOTIDE SEQUENCE [LARGE SCALE GENOMIC DNA]</scope>
    <source>
        <strain evidence="2 3">VKM Ac-2033D</strain>
    </source>
</reference>
<dbReference type="eggNOG" id="ENOG5032MVA">
    <property type="taxonomic scope" value="Bacteria"/>
</dbReference>
<sequence>MASAVDGALKAVALADLKRRDADEVNGSKRAWATALTLLNSAGVLPVVYFVRGRRRPAA</sequence>
<keyword evidence="1" id="KW-0812">Transmembrane</keyword>
<keyword evidence="3" id="KW-1185">Reference proteome</keyword>
<evidence type="ECO:0000313" key="3">
    <source>
        <dbReference type="Proteomes" id="UP000030300"/>
    </source>
</evidence>
<dbReference type="KEGG" id="psim:KR76_24145"/>
<dbReference type="Proteomes" id="UP000030300">
    <property type="component" value="Chromosome"/>
</dbReference>
<proteinExistence type="predicted"/>
<evidence type="ECO:0000256" key="1">
    <source>
        <dbReference type="SAM" id="Phobius"/>
    </source>
</evidence>
<evidence type="ECO:0000313" key="2">
    <source>
        <dbReference type="EMBL" id="AIY19097.2"/>
    </source>
</evidence>
<protein>
    <submittedName>
        <fullName evidence="2">Uncharacterized protein</fullName>
    </submittedName>
</protein>
<name>A0A0A1DR71_NOCSI</name>
<dbReference type="HOGENOM" id="CLU_176001_2_1_11"/>
<keyword evidence="1" id="KW-1133">Transmembrane helix</keyword>
<feature type="transmembrane region" description="Helical" evidence="1">
    <location>
        <begin position="31"/>
        <end position="51"/>
    </location>
</feature>
<dbReference type="EMBL" id="CP009896">
    <property type="protein sequence ID" value="AIY19097.2"/>
    <property type="molecule type" value="Genomic_DNA"/>
</dbReference>
<organism evidence="2 3">
    <name type="scientific">Nocardioides simplex</name>
    <name type="common">Arthrobacter simplex</name>
    <dbReference type="NCBI Taxonomy" id="2045"/>
    <lineage>
        <taxon>Bacteria</taxon>
        <taxon>Bacillati</taxon>
        <taxon>Actinomycetota</taxon>
        <taxon>Actinomycetes</taxon>
        <taxon>Propionibacteriales</taxon>
        <taxon>Nocardioidaceae</taxon>
        <taxon>Pimelobacter</taxon>
    </lineage>
</organism>
<gene>
    <name evidence="2" type="ORF">KR76_24145</name>
</gene>
<keyword evidence="1" id="KW-0472">Membrane</keyword>
<dbReference type="AlphaFoldDB" id="A0A0A1DR71"/>